<comment type="caution">
    <text evidence="4">The sequence shown here is derived from an EMBL/GenBank/DDBJ whole genome shotgun (WGS) entry which is preliminary data.</text>
</comment>
<evidence type="ECO:0000256" key="2">
    <source>
        <dbReference type="ARBA" id="ARBA00022553"/>
    </source>
</evidence>
<dbReference type="EMBL" id="JBHRTL010000031">
    <property type="protein sequence ID" value="MFC3156611.1"/>
    <property type="molecule type" value="Genomic_DNA"/>
</dbReference>
<evidence type="ECO:0000313" key="5">
    <source>
        <dbReference type="Proteomes" id="UP001595548"/>
    </source>
</evidence>
<dbReference type="InterPro" id="IPR006162">
    <property type="entry name" value="Ppantetheine_attach_site"/>
</dbReference>
<dbReference type="Proteomes" id="UP001595548">
    <property type="component" value="Unassembled WGS sequence"/>
</dbReference>
<evidence type="ECO:0000313" key="4">
    <source>
        <dbReference type="EMBL" id="MFC3156611.1"/>
    </source>
</evidence>
<keyword evidence="2" id="KW-0597">Phosphoprotein</keyword>
<dbReference type="RefSeq" id="WP_382417924.1">
    <property type="nucleotide sequence ID" value="NZ_AP031500.1"/>
</dbReference>
<accession>A0ABV7HZ54</accession>
<dbReference type="Pfam" id="PF00550">
    <property type="entry name" value="PP-binding"/>
    <property type="match status" value="1"/>
</dbReference>
<evidence type="ECO:0000256" key="1">
    <source>
        <dbReference type="ARBA" id="ARBA00022450"/>
    </source>
</evidence>
<reference evidence="5" key="1">
    <citation type="journal article" date="2019" name="Int. J. Syst. Evol. Microbiol.">
        <title>The Global Catalogue of Microorganisms (GCM) 10K type strain sequencing project: providing services to taxonomists for standard genome sequencing and annotation.</title>
        <authorList>
            <consortium name="The Broad Institute Genomics Platform"/>
            <consortium name="The Broad Institute Genome Sequencing Center for Infectious Disease"/>
            <person name="Wu L."/>
            <person name="Ma J."/>
        </authorList>
    </citation>
    <scope>NUCLEOTIDE SEQUENCE [LARGE SCALE GENOMIC DNA]</scope>
    <source>
        <strain evidence="5">KCTC 52141</strain>
    </source>
</reference>
<sequence>MNAAAQPDFLQQIEDLLAQHLPLVPRDRLSPDAHLSYDLNLDSVDLMQLLVLLETEAGYVIPDYALNPDTLQTLGDLERIMTTHTDESVGEPDLDVKVHCVVSCLCHPIKQAKLDHRPLYFGVWDAEVFLDEASKLRYHSEEVDHDFFVSWFERLYGATVTEWYDKALSKSHNIASLESLMCQRSQWEHLLVMIDMYRLPERQNRFELDPFPHYVLLENGKQPDKIWMWDPDFRWEGELDRRRVLHAIESPAVAGGYLLDTEHLHEPSADAVAAYFSVCFKPDNLLTQTVERVIKAHHPLTGSQPLALLGQALAELPVLAIRKYAYEHGLAYFYRATGRSMDEFENWCLVIEALAKGYEKILYLANKWAITQKESEHSALINLITEQHRREDRIKTAIQAAVDDWHTLLKQPLSPSSQPQEVLS</sequence>
<dbReference type="PROSITE" id="PS50075">
    <property type="entry name" value="CARRIER"/>
    <property type="match status" value="1"/>
</dbReference>
<dbReference type="InterPro" id="IPR046047">
    <property type="entry name" value="DUF6005"/>
</dbReference>
<gene>
    <name evidence="4" type="ORF">ACFOEB_15475</name>
</gene>
<dbReference type="PROSITE" id="PS00012">
    <property type="entry name" value="PHOSPHOPANTETHEINE"/>
    <property type="match status" value="1"/>
</dbReference>
<keyword evidence="5" id="KW-1185">Reference proteome</keyword>
<organism evidence="4 5">
    <name type="scientific">Gilvimarinus japonicus</name>
    <dbReference type="NCBI Taxonomy" id="1796469"/>
    <lineage>
        <taxon>Bacteria</taxon>
        <taxon>Pseudomonadati</taxon>
        <taxon>Pseudomonadota</taxon>
        <taxon>Gammaproteobacteria</taxon>
        <taxon>Cellvibrionales</taxon>
        <taxon>Cellvibrionaceae</taxon>
        <taxon>Gilvimarinus</taxon>
    </lineage>
</organism>
<keyword evidence="1" id="KW-0596">Phosphopantetheine</keyword>
<dbReference type="Pfam" id="PF19468">
    <property type="entry name" value="DUF6005"/>
    <property type="match status" value="1"/>
</dbReference>
<evidence type="ECO:0000259" key="3">
    <source>
        <dbReference type="PROSITE" id="PS50075"/>
    </source>
</evidence>
<name>A0ABV7HZ54_9GAMM</name>
<proteinExistence type="predicted"/>
<dbReference type="InterPro" id="IPR036736">
    <property type="entry name" value="ACP-like_sf"/>
</dbReference>
<dbReference type="InterPro" id="IPR009081">
    <property type="entry name" value="PP-bd_ACP"/>
</dbReference>
<protein>
    <submittedName>
        <fullName evidence="4">DUF6005 family protein</fullName>
    </submittedName>
</protein>
<feature type="domain" description="Carrier" evidence="3">
    <location>
        <begin position="7"/>
        <end position="85"/>
    </location>
</feature>
<dbReference type="SUPFAM" id="SSF47336">
    <property type="entry name" value="ACP-like"/>
    <property type="match status" value="1"/>
</dbReference>
<dbReference type="Gene3D" id="1.10.1200.10">
    <property type="entry name" value="ACP-like"/>
    <property type="match status" value="1"/>
</dbReference>